<dbReference type="EMBL" id="MQWD01000001">
    <property type="protein sequence ID" value="PAP75760.1"/>
    <property type="molecule type" value="Genomic_DNA"/>
</dbReference>
<dbReference type="OrthoDB" id="9804559at2"/>
<comment type="subcellular location">
    <subcellularLocation>
        <location evidence="1 5">Bacterial flagellum basal body</location>
    </subcellularLocation>
</comment>
<evidence type="ECO:0000256" key="2">
    <source>
        <dbReference type="ARBA" id="ARBA00009677"/>
    </source>
</evidence>
<feature type="domain" description="Flagellar basal-body/hook protein C-terminal" evidence="7">
    <location>
        <begin position="364"/>
        <end position="408"/>
    </location>
</feature>
<comment type="similarity">
    <text evidence="2 5">Belongs to the flagella basal body rod proteins family.</text>
</comment>
<keyword evidence="4 5" id="KW-0975">Bacterial flagellum</keyword>
<feature type="domain" description="Flagellar hook protein FlgE/F/G-like D1" evidence="9">
    <location>
        <begin position="94"/>
        <end position="161"/>
    </location>
</feature>
<dbReference type="NCBIfam" id="TIGR03506">
    <property type="entry name" value="FlgEFG_subfam"/>
    <property type="match status" value="1"/>
</dbReference>
<organism evidence="10 11">
    <name type="scientific">Rubrivirga marina</name>
    <dbReference type="NCBI Taxonomy" id="1196024"/>
    <lineage>
        <taxon>Bacteria</taxon>
        <taxon>Pseudomonadati</taxon>
        <taxon>Rhodothermota</taxon>
        <taxon>Rhodothermia</taxon>
        <taxon>Rhodothermales</taxon>
        <taxon>Rubricoccaceae</taxon>
        <taxon>Rubrivirga</taxon>
    </lineage>
</organism>
<dbReference type="GO" id="GO:0071978">
    <property type="term" value="P:bacterial-type flagellum-dependent swarming motility"/>
    <property type="evidence" value="ECO:0007669"/>
    <property type="project" value="TreeGrafter"/>
</dbReference>
<dbReference type="InterPro" id="IPR001444">
    <property type="entry name" value="Flag_bb_rod_N"/>
</dbReference>
<dbReference type="GO" id="GO:0005829">
    <property type="term" value="C:cytosol"/>
    <property type="evidence" value="ECO:0007669"/>
    <property type="project" value="TreeGrafter"/>
</dbReference>
<sequence length="410" mass="41796">MIRSLRTGITGLRSNQLRLDVIGNNIAGVNTAGFKRSRVLFQDALAQRISTGGRLLGSNPSTVSNVGNGVSVSAVDQIWSQGALEYTDLATDLAVAGDGFFLANSAQGTVLTRHGAMQFDADGYLVTAGGLRVQGWTASADGSIATGALQDLQIDPSATAAPVATSSMTATGNLSAAREVGTDDPVTMSSVIYDGTGTAHTAVFEIVKTGDDAWSVVGAKLVDGDAEVDLTVANGDLTFDPESGTLTAGGEVQISGAFPNGSALAFDLDLTGVTQYGGSTTASVSAQDGSTAGALVDFGVDQNGRIILSFSNGVRRPVAQVALGMVANPDGLNQIGDGFYATTASSGDLQVGRSGAEIAAGIVSGALESSNVDLAQEFTDMIVAQRGYQANARVITTSDELLQETVQLKR</sequence>
<reference evidence="10 11" key="1">
    <citation type="submission" date="2016-11" db="EMBL/GenBank/DDBJ databases">
        <title>Study of marine rhodopsin-containing bacteria.</title>
        <authorList>
            <person name="Yoshizawa S."/>
            <person name="Kumagai Y."/>
            <person name="Kogure K."/>
        </authorList>
    </citation>
    <scope>NUCLEOTIDE SEQUENCE [LARGE SCALE GENOMIC DNA]</scope>
    <source>
        <strain evidence="10 11">SAORIC-28</strain>
    </source>
</reference>
<evidence type="ECO:0000256" key="4">
    <source>
        <dbReference type="ARBA" id="ARBA00023143"/>
    </source>
</evidence>
<dbReference type="Pfam" id="PF22692">
    <property type="entry name" value="LlgE_F_G_D1"/>
    <property type="match status" value="1"/>
</dbReference>
<dbReference type="Pfam" id="PF07559">
    <property type="entry name" value="FlgE_D2"/>
    <property type="match status" value="1"/>
</dbReference>
<evidence type="ECO:0000259" key="8">
    <source>
        <dbReference type="Pfam" id="PF07559"/>
    </source>
</evidence>
<dbReference type="PANTHER" id="PTHR30435">
    <property type="entry name" value="FLAGELLAR PROTEIN"/>
    <property type="match status" value="1"/>
</dbReference>
<comment type="function">
    <text evidence="5">A flexible structure which links the flagellar filament to the drive apparatus in the basal body.</text>
</comment>
<evidence type="ECO:0000259" key="6">
    <source>
        <dbReference type="Pfam" id="PF00460"/>
    </source>
</evidence>
<dbReference type="InterPro" id="IPR010930">
    <property type="entry name" value="Flg_bb/hook_C_dom"/>
</dbReference>
<evidence type="ECO:0000256" key="5">
    <source>
        <dbReference type="RuleBase" id="RU362116"/>
    </source>
</evidence>
<dbReference type="SUPFAM" id="SSF117143">
    <property type="entry name" value="Flagellar hook protein flgE"/>
    <property type="match status" value="1"/>
</dbReference>
<dbReference type="Proteomes" id="UP000216339">
    <property type="component" value="Unassembled WGS sequence"/>
</dbReference>
<dbReference type="GO" id="GO:0009425">
    <property type="term" value="C:bacterial-type flagellum basal body"/>
    <property type="evidence" value="ECO:0007669"/>
    <property type="project" value="UniProtKB-SubCell"/>
</dbReference>
<dbReference type="InterPro" id="IPR037058">
    <property type="entry name" value="Falgellar_hook_FlgE_sf"/>
</dbReference>
<feature type="domain" description="Flagellar hook protein FlgE D2" evidence="8">
    <location>
        <begin position="189"/>
        <end position="289"/>
    </location>
</feature>
<feature type="domain" description="Flagellar basal body rod protein N-terminal" evidence="6">
    <location>
        <begin position="5"/>
        <end position="35"/>
    </location>
</feature>
<dbReference type="InterPro" id="IPR037925">
    <property type="entry name" value="FlgE/F/G-like"/>
</dbReference>
<evidence type="ECO:0000259" key="9">
    <source>
        <dbReference type="Pfam" id="PF22692"/>
    </source>
</evidence>
<comment type="caution">
    <text evidence="10">The sequence shown here is derived from an EMBL/GenBank/DDBJ whole genome shotgun (WGS) entry which is preliminary data.</text>
</comment>
<dbReference type="Gene3D" id="2.60.98.20">
    <property type="entry name" value="Flagellar hook protein FlgE"/>
    <property type="match status" value="1"/>
</dbReference>
<gene>
    <name evidence="10" type="ORF">BSZ37_04555</name>
</gene>
<dbReference type="RefSeq" id="WP_095509404.1">
    <property type="nucleotide sequence ID" value="NZ_MQWD01000001.1"/>
</dbReference>
<dbReference type="InterPro" id="IPR053967">
    <property type="entry name" value="LlgE_F_G-like_D1"/>
</dbReference>
<dbReference type="InterPro" id="IPR020013">
    <property type="entry name" value="Flagellar_FlgE/F/G"/>
</dbReference>
<dbReference type="Pfam" id="PF06429">
    <property type="entry name" value="Flg_bbr_C"/>
    <property type="match status" value="1"/>
</dbReference>
<proteinExistence type="inferred from homology"/>
<evidence type="ECO:0000259" key="7">
    <source>
        <dbReference type="Pfam" id="PF06429"/>
    </source>
</evidence>
<keyword evidence="11" id="KW-1185">Reference proteome</keyword>
<dbReference type="Pfam" id="PF00460">
    <property type="entry name" value="Flg_bb_rod"/>
    <property type="match status" value="1"/>
</dbReference>
<protein>
    <recommendedName>
        <fullName evidence="3 5">Flagellar hook protein FlgE</fullName>
    </recommendedName>
</protein>
<evidence type="ECO:0000313" key="11">
    <source>
        <dbReference type="Proteomes" id="UP000216339"/>
    </source>
</evidence>
<dbReference type="InterPro" id="IPR011491">
    <property type="entry name" value="FlgE_D2"/>
</dbReference>
<evidence type="ECO:0000256" key="3">
    <source>
        <dbReference type="ARBA" id="ARBA00019015"/>
    </source>
</evidence>
<name>A0A271IXB8_9BACT</name>
<evidence type="ECO:0000313" key="10">
    <source>
        <dbReference type="EMBL" id="PAP75760.1"/>
    </source>
</evidence>
<dbReference type="AlphaFoldDB" id="A0A271IXB8"/>
<dbReference type="GO" id="GO:0009424">
    <property type="term" value="C:bacterial-type flagellum hook"/>
    <property type="evidence" value="ECO:0007669"/>
    <property type="project" value="TreeGrafter"/>
</dbReference>
<dbReference type="PANTHER" id="PTHR30435:SF1">
    <property type="entry name" value="FLAGELLAR HOOK PROTEIN FLGE"/>
    <property type="match status" value="1"/>
</dbReference>
<accession>A0A271IXB8</accession>
<evidence type="ECO:0000256" key="1">
    <source>
        <dbReference type="ARBA" id="ARBA00004117"/>
    </source>
</evidence>